<evidence type="ECO:0000313" key="10">
    <source>
        <dbReference type="EMBL" id="QLH63822.1"/>
    </source>
</evidence>
<protein>
    <recommendedName>
        <fullName evidence="3">peptidoglycan lytic exotransglycosylase</fullName>
        <ecNumber evidence="3">4.2.2.n1</ecNumber>
    </recommendedName>
</protein>
<evidence type="ECO:0000256" key="7">
    <source>
        <dbReference type="SAM" id="SignalP"/>
    </source>
</evidence>
<dbReference type="InterPro" id="IPR008258">
    <property type="entry name" value="Transglycosylase_SLT_dom_1"/>
</dbReference>
<dbReference type="EMBL" id="CP050855">
    <property type="protein sequence ID" value="QLH63822.1"/>
    <property type="molecule type" value="Genomic_DNA"/>
</dbReference>
<name>A0A068Z2Y0_9GAMM</name>
<evidence type="ECO:0000259" key="9">
    <source>
        <dbReference type="Pfam" id="PF14718"/>
    </source>
</evidence>
<accession>A0A068Z2Y0</accession>
<dbReference type="SUPFAM" id="SSF48435">
    <property type="entry name" value="Bacterial muramidases"/>
    <property type="match status" value="1"/>
</dbReference>
<evidence type="ECO:0000313" key="11">
    <source>
        <dbReference type="Proteomes" id="UP000042738"/>
    </source>
</evidence>
<comment type="catalytic activity">
    <reaction evidence="1">
        <text>Exolytic cleavage of the (1-&gt;4)-beta-glycosidic linkage between N-acetylmuramic acid (MurNAc) and N-acetylglucosamine (GlcNAc) residues in peptidoglycan, from either the reducing or the non-reducing ends of the peptidoglycan chains, with concomitant formation of a 1,6-anhydrobond in the MurNAc residue.</text>
        <dbReference type="EC" id="4.2.2.n1"/>
    </reaction>
</comment>
<evidence type="ECO:0000259" key="8">
    <source>
        <dbReference type="Pfam" id="PF01464"/>
    </source>
</evidence>
<evidence type="ECO:0000256" key="5">
    <source>
        <dbReference type="ARBA" id="ARBA00023239"/>
    </source>
</evidence>
<dbReference type="InterPro" id="IPR037061">
    <property type="entry name" value="Lytic_TGlycoase_superhlx_L_sf"/>
</dbReference>
<feature type="chain" id="PRO_5030002341" description="peptidoglycan lytic exotransglycosylase" evidence="7">
    <location>
        <begin position="26"/>
        <end position="642"/>
    </location>
</feature>
<dbReference type="GO" id="GO:0071555">
    <property type="term" value="P:cell wall organization"/>
    <property type="evidence" value="ECO:0007669"/>
    <property type="project" value="UniProtKB-KW"/>
</dbReference>
<sequence length="642" mass="73173">MIKVDKRWFLAVGLCLTAFSGVTLADSLNAQRQRYQQIKQAWDSNQRAVVAQLMPTLQNYPLYPYLEYRALTQDLSQVGFSEVNTFIKQNPTLPLVKSLVPRFVNELARREDWRTLLTFSPQAPKPVVARCNYYYAKWATGDQPAAWRGADELWLSGKTQPGACDKLFNVWRGAGKQTPLNTLERMKLALKEGNSMLVNSLYRQLPSDYQAMGNALVRLQNDPTTLEAFARNVVPTDFTRDAIAIAFERLARQDVQNARAMLPILARLQKMSDSRRMALEEAVAWRLMGSDATDEQAQWRDQVILRSQSPALLERRVRMALGDGDRQGVATWLARLPVELRNKDEWRYWRANMLLDAGKRSEGEGMLRNLMTERGFYPMVAAQRLNIAYPVRVAVAAKPHATLVGAPEIARVRELMYWNMDNLARSEWSAFVASRSHIEQEALARYAFDQKWADLSVQATIVGKLWSHLQERFPLAWPQEFRRATDDKGITLSYAMAIARQESAWNPKAQSPVGAAGLMQVMPRTAQHTVQMFTIPGYVGASQLFDPQTNITIGTRYLEYLYQQFGRNRILSTAAYNAGPSRVNTWLGNSAGRVDAVAFVESIPFSETRAYVKNVLAYDVFYRYLSHQPAKVLTDAEWQRRY</sequence>
<dbReference type="Pfam" id="PF01464">
    <property type="entry name" value="SLT"/>
    <property type="match status" value="1"/>
</dbReference>
<dbReference type="AlphaFoldDB" id="A0A068Z2Y0"/>
<dbReference type="Gene3D" id="1.25.20.10">
    <property type="entry name" value="Bacterial muramidases"/>
    <property type="match status" value="1"/>
</dbReference>
<dbReference type="PANTHER" id="PTHR37423:SF5">
    <property type="entry name" value="SOLUBLE LYTIC MUREIN TRANSGLYCOSYLASE"/>
    <property type="match status" value="1"/>
</dbReference>
<evidence type="ECO:0000256" key="6">
    <source>
        <dbReference type="ARBA" id="ARBA00023316"/>
    </source>
</evidence>
<dbReference type="InterPro" id="IPR008939">
    <property type="entry name" value="Lytic_TGlycosylase_superhlx_U"/>
</dbReference>
<evidence type="ECO:0000256" key="2">
    <source>
        <dbReference type="ARBA" id="ARBA00007734"/>
    </source>
</evidence>
<reference evidence="10 11" key="1">
    <citation type="journal article" date="2014" name="Genome Announc.">
        <title>Whole-Genome Sequence of Serratia symbiotica Strain CWBI-2.3T, a Free-Living Symbiont of the Black Bean Aphid Aphis fabae.</title>
        <authorList>
            <person name="Foray V."/>
            <person name="Grigorescu A.S."/>
            <person name="Sabri A."/>
            <person name="Haubruge E."/>
            <person name="Lognay G."/>
            <person name="Francis F."/>
            <person name="Fauconnier M.L."/>
            <person name="Hance T."/>
            <person name="Thonart P."/>
        </authorList>
    </citation>
    <scope>NUCLEOTIDE SEQUENCE [LARGE SCALE GENOMIC DNA]</scope>
    <source>
        <strain evidence="10">CWBI-2.3</strain>
    </source>
</reference>
<dbReference type="GO" id="GO:0004553">
    <property type="term" value="F:hydrolase activity, hydrolyzing O-glycosyl compounds"/>
    <property type="evidence" value="ECO:0007669"/>
    <property type="project" value="InterPro"/>
</dbReference>
<gene>
    <name evidence="10" type="primary">sltY</name>
    <name evidence="10" type="ORF">SYMBAF_13970</name>
</gene>
<dbReference type="Proteomes" id="UP000042738">
    <property type="component" value="Chromosome"/>
</dbReference>
<dbReference type="PROSITE" id="PS00922">
    <property type="entry name" value="TRANSGLYCOSYLASE"/>
    <property type="match status" value="1"/>
</dbReference>
<dbReference type="STRING" id="138074.SYMBAF_10076"/>
<keyword evidence="4 7" id="KW-0732">Signal</keyword>
<feature type="signal peptide" evidence="7">
    <location>
        <begin position="1"/>
        <end position="25"/>
    </location>
</feature>
<dbReference type="GO" id="GO:0016020">
    <property type="term" value="C:membrane"/>
    <property type="evidence" value="ECO:0007669"/>
    <property type="project" value="InterPro"/>
</dbReference>
<dbReference type="NCBIfam" id="NF008631">
    <property type="entry name" value="PRK11619.1"/>
    <property type="match status" value="1"/>
</dbReference>
<dbReference type="InterPro" id="IPR023346">
    <property type="entry name" value="Lysozyme-like_dom_sf"/>
</dbReference>
<evidence type="ECO:0000256" key="1">
    <source>
        <dbReference type="ARBA" id="ARBA00001420"/>
    </source>
</evidence>
<keyword evidence="5 10" id="KW-0456">Lyase</keyword>
<dbReference type="PANTHER" id="PTHR37423">
    <property type="entry name" value="SOLUBLE LYTIC MUREIN TRANSGLYCOSYLASE-RELATED"/>
    <property type="match status" value="1"/>
</dbReference>
<feature type="domain" description="Transglycosylase SLT" evidence="8">
    <location>
        <begin position="481"/>
        <end position="591"/>
    </location>
</feature>
<dbReference type="SUPFAM" id="SSF53955">
    <property type="entry name" value="Lysozyme-like"/>
    <property type="match status" value="1"/>
</dbReference>
<dbReference type="GeneID" id="93737591"/>
<dbReference type="GO" id="GO:0000270">
    <property type="term" value="P:peptidoglycan metabolic process"/>
    <property type="evidence" value="ECO:0007669"/>
    <property type="project" value="InterPro"/>
</dbReference>
<organism evidence="10 11">
    <name type="scientific">Serratia symbiotica</name>
    <dbReference type="NCBI Taxonomy" id="138074"/>
    <lineage>
        <taxon>Bacteria</taxon>
        <taxon>Pseudomonadati</taxon>
        <taxon>Pseudomonadota</taxon>
        <taxon>Gammaproteobacteria</taxon>
        <taxon>Enterobacterales</taxon>
        <taxon>Yersiniaceae</taxon>
        <taxon>Serratia</taxon>
    </lineage>
</organism>
<comment type="similarity">
    <text evidence="2">Belongs to the transglycosylase Slt family.</text>
</comment>
<feature type="domain" description="Lytic transglycosylase superhelical linker" evidence="9">
    <location>
        <begin position="406"/>
        <end position="469"/>
    </location>
</feature>
<dbReference type="Gene3D" id="1.10.1240.20">
    <property type="entry name" value="Lytic transglycosylase, superhelical linker domain"/>
    <property type="match status" value="1"/>
</dbReference>
<dbReference type="InterPro" id="IPR000189">
    <property type="entry name" value="Transglyc_AS"/>
</dbReference>
<evidence type="ECO:0000256" key="4">
    <source>
        <dbReference type="ARBA" id="ARBA00022729"/>
    </source>
</evidence>
<keyword evidence="6" id="KW-0961">Cell wall biogenesis/degradation</keyword>
<dbReference type="RefSeq" id="WP_040262613.1">
    <property type="nucleotide sequence ID" value="NZ_CP050855.1"/>
</dbReference>
<dbReference type="Gene3D" id="1.10.530.10">
    <property type="match status" value="1"/>
</dbReference>
<proteinExistence type="inferred from homology"/>
<dbReference type="InterPro" id="IPR012289">
    <property type="entry name" value="Lytic_TGlycosylase_superhlx_L"/>
</dbReference>
<dbReference type="Pfam" id="PF14718">
    <property type="entry name" value="SLT_L"/>
    <property type="match status" value="1"/>
</dbReference>
<dbReference type="EC" id="4.2.2.n1" evidence="3"/>
<evidence type="ECO:0000256" key="3">
    <source>
        <dbReference type="ARBA" id="ARBA00012587"/>
    </source>
</evidence>
<dbReference type="CDD" id="cd13401">
    <property type="entry name" value="Slt70-like"/>
    <property type="match status" value="1"/>
</dbReference>
<dbReference type="GO" id="GO:0008933">
    <property type="term" value="F:peptidoglycan lytic transglycosylase activity"/>
    <property type="evidence" value="ECO:0007669"/>
    <property type="project" value="InterPro"/>
</dbReference>
<dbReference type="GO" id="GO:0042597">
    <property type="term" value="C:periplasmic space"/>
    <property type="evidence" value="ECO:0007669"/>
    <property type="project" value="InterPro"/>
</dbReference>